<sequence>MTQQPEAGHRGDEVAQHTERSPLLNTARAAQSNGNRIAKDIVDEEERLGERNQEQGNGKVQISVVKIISVLLIGIFIANADGSMLLATHATIASEFNDLTNSTWLITSFALAGAATQTLYGKLSDIYGRKPLVIIAYSILVIGWLGFTMWQVVLGRVISGAGSSGMTALVSVLITDILPIRDVAQWRAFVNVVATAGRSIGGPLGGWLADVVGWRWSFLGQVPIVGLAIVLVAIYLPKPPPESESPASPAASNANRGKWNRIDFKGSVIFASMVLALLLPIELGGEKLPWTHPIIVSLFIVSGILLALFISVEKREEEPILPLEIFHRRDAVLSFLILGLQMAAQISLMFSVPIYFQVTAGMSNTEAGMHLVPAVVGNAVGGLLSGLIIKRSGRYKLLVVLSVTCASLSYLSMMLRWHGNTNWWESLYIVPSGFGSGIAQSAVFISLQAVIDPAHMAPAISFMYLSTTVWITIGLPISNAAMQASLRSTLQTRLLDLGLSGKAIQTILENATSDVGYVSRTTGAVHAAIVDSYVDGLWWSHGVSFASSSTAIVLSLFLKQRRIDV</sequence>
<dbReference type="PROSITE" id="PS50850">
    <property type="entry name" value="MFS"/>
    <property type="match status" value="1"/>
</dbReference>
<evidence type="ECO:0000256" key="6">
    <source>
        <dbReference type="SAM" id="Phobius"/>
    </source>
</evidence>
<feature type="transmembrane region" description="Helical" evidence="6">
    <location>
        <begin position="395"/>
        <end position="415"/>
    </location>
</feature>
<dbReference type="EMBL" id="JAULSU010000007">
    <property type="protein sequence ID" value="KAK0611048.1"/>
    <property type="molecule type" value="Genomic_DNA"/>
</dbReference>
<dbReference type="InterPro" id="IPR036259">
    <property type="entry name" value="MFS_trans_sf"/>
</dbReference>
<evidence type="ECO:0000313" key="8">
    <source>
        <dbReference type="EMBL" id="KAK0611048.1"/>
    </source>
</evidence>
<feature type="transmembrane region" description="Helical" evidence="6">
    <location>
        <begin position="262"/>
        <end position="281"/>
    </location>
</feature>
<dbReference type="PANTHER" id="PTHR23501">
    <property type="entry name" value="MAJOR FACILITATOR SUPERFAMILY"/>
    <property type="match status" value="1"/>
</dbReference>
<proteinExistence type="predicted"/>
<feature type="transmembrane region" description="Helical" evidence="6">
    <location>
        <begin position="189"/>
        <end position="208"/>
    </location>
</feature>
<feature type="transmembrane region" description="Helical" evidence="6">
    <location>
        <begin position="214"/>
        <end position="236"/>
    </location>
</feature>
<dbReference type="InterPro" id="IPR020846">
    <property type="entry name" value="MFS_dom"/>
</dbReference>
<evidence type="ECO:0000256" key="5">
    <source>
        <dbReference type="SAM" id="MobiDB-lite"/>
    </source>
</evidence>
<feature type="transmembrane region" description="Helical" evidence="6">
    <location>
        <begin position="368"/>
        <end position="388"/>
    </location>
</feature>
<dbReference type="SUPFAM" id="SSF103473">
    <property type="entry name" value="MFS general substrate transporter"/>
    <property type="match status" value="1"/>
</dbReference>
<dbReference type="GO" id="GO:0000329">
    <property type="term" value="C:fungal-type vacuole membrane"/>
    <property type="evidence" value="ECO:0007669"/>
    <property type="project" value="TreeGrafter"/>
</dbReference>
<keyword evidence="2 6" id="KW-0812">Transmembrane</keyword>
<evidence type="ECO:0000259" key="7">
    <source>
        <dbReference type="PROSITE" id="PS50850"/>
    </source>
</evidence>
<feature type="transmembrane region" description="Helical" evidence="6">
    <location>
        <begin position="332"/>
        <end position="356"/>
    </location>
</feature>
<keyword evidence="4 6" id="KW-0472">Membrane</keyword>
<organism evidence="8 9">
    <name type="scientific">Immersiella caudata</name>
    <dbReference type="NCBI Taxonomy" id="314043"/>
    <lineage>
        <taxon>Eukaryota</taxon>
        <taxon>Fungi</taxon>
        <taxon>Dikarya</taxon>
        <taxon>Ascomycota</taxon>
        <taxon>Pezizomycotina</taxon>
        <taxon>Sordariomycetes</taxon>
        <taxon>Sordariomycetidae</taxon>
        <taxon>Sordariales</taxon>
        <taxon>Lasiosphaeriaceae</taxon>
        <taxon>Immersiella</taxon>
    </lineage>
</organism>
<feature type="transmembrane region" description="Helical" evidence="6">
    <location>
        <begin position="67"/>
        <end position="90"/>
    </location>
</feature>
<gene>
    <name evidence="8" type="ORF">B0T14DRAFT_439038</name>
</gene>
<dbReference type="Gene3D" id="1.20.1250.20">
    <property type="entry name" value="MFS general substrate transporter like domains"/>
    <property type="match status" value="1"/>
</dbReference>
<evidence type="ECO:0000256" key="3">
    <source>
        <dbReference type="ARBA" id="ARBA00022989"/>
    </source>
</evidence>
<feature type="transmembrane region" description="Helical" evidence="6">
    <location>
        <begin position="158"/>
        <end position="177"/>
    </location>
</feature>
<evidence type="ECO:0000256" key="1">
    <source>
        <dbReference type="ARBA" id="ARBA00004141"/>
    </source>
</evidence>
<reference evidence="8" key="1">
    <citation type="submission" date="2023-06" db="EMBL/GenBank/DDBJ databases">
        <title>Genome-scale phylogeny and comparative genomics of the fungal order Sordariales.</title>
        <authorList>
            <consortium name="Lawrence Berkeley National Laboratory"/>
            <person name="Hensen N."/>
            <person name="Bonometti L."/>
            <person name="Westerberg I."/>
            <person name="Brannstrom I.O."/>
            <person name="Guillou S."/>
            <person name="Cros-Aarteil S."/>
            <person name="Calhoun S."/>
            <person name="Haridas S."/>
            <person name="Kuo A."/>
            <person name="Mondo S."/>
            <person name="Pangilinan J."/>
            <person name="Riley R."/>
            <person name="Labutti K."/>
            <person name="Andreopoulos B."/>
            <person name="Lipzen A."/>
            <person name="Chen C."/>
            <person name="Yanf M."/>
            <person name="Daum C."/>
            <person name="Ng V."/>
            <person name="Clum A."/>
            <person name="Steindorff A."/>
            <person name="Ohm R."/>
            <person name="Martin F."/>
            <person name="Silar P."/>
            <person name="Natvig D."/>
            <person name="Lalanne C."/>
            <person name="Gautier V."/>
            <person name="Ament-Velasquez S.L."/>
            <person name="Kruys A."/>
            <person name="Hutchinson M.I."/>
            <person name="Powell A.J."/>
            <person name="Barry K."/>
            <person name="Miller A.N."/>
            <person name="Grigoriev I.V."/>
            <person name="Debuchy R."/>
            <person name="Gladieux P."/>
            <person name="Thoren M.H."/>
            <person name="Johannesson H."/>
        </authorList>
    </citation>
    <scope>NUCLEOTIDE SEQUENCE</scope>
    <source>
        <strain evidence="8">CBS 606.72</strain>
    </source>
</reference>
<feature type="transmembrane region" description="Helical" evidence="6">
    <location>
        <begin position="293"/>
        <end position="312"/>
    </location>
</feature>
<feature type="region of interest" description="Disordered" evidence="5">
    <location>
        <begin position="1"/>
        <end position="29"/>
    </location>
</feature>
<name>A0AA39TXF7_9PEZI</name>
<evidence type="ECO:0000256" key="4">
    <source>
        <dbReference type="ARBA" id="ARBA00023136"/>
    </source>
</evidence>
<feature type="transmembrane region" description="Helical" evidence="6">
    <location>
        <begin position="538"/>
        <end position="558"/>
    </location>
</feature>
<dbReference type="PANTHER" id="PTHR23501:SF33">
    <property type="entry name" value="MAJOR FACILITATOR SUPERFAMILY (MFS) PROFILE DOMAIN-CONTAINING PROTEIN"/>
    <property type="match status" value="1"/>
</dbReference>
<dbReference type="GO" id="GO:0015174">
    <property type="term" value="F:basic amino acid transmembrane transporter activity"/>
    <property type="evidence" value="ECO:0007669"/>
    <property type="project" value="TreeGrafter"/>
</dbReference>
<dbReference type="InterPro" id="IPR011701">
    <property type="entry name" value="MFS"/>
</dbReference>
<feature type="transmembrane region" description="Helical" evidence="6">
    <location>
        <begin position="132"/>
        <end position="152"/>
    </location>
</feature>
<feature type="transmembrane region" description="Helical" evidence="6">
    <location>
        <begin position="427"/>
        <end position="450"/>
    </location>
</feature>
<dbReference type="AlphaFoldDB" id="A0AA39TXF7"/>
<accession>A0AA39TXF7</accession>
<keyword evidence="3 6" id="KW-1133">Transmembrane helix</keyword>
<protein>
    <submittedName>
        <fullName evidence="8">Major facilitator superfamily domain-containing protein</fullName>
    </submittedName>
</protein>
<feature type="transmembrane region" description="Helical" evidence="6">
    <location>
        <begin position="462"/>
        <end position="482"/>
    </location>
</feature>
<evidence type="ECO:0000256" key="2">
    <source>
        <dbReference type="ARBA" id="ARBA00022692"/>
    </source>
</evidence>
<comment type="subcellular location">
    <subcellularLocation>
        <location evidence="1">Membrane</location>
        <topology evidence="1">Multi-pass membrane protein</topology>
    </subcellularLocation>
</comment>
<feature type="domain" description="Major facilitator superfamily (MFS) profile" evidence="7">
    <location>
        <begin position="67"/>
        <end position="565"/>
    </location>
</feature>
<dbReference type="Proteomes" id="UP001175000">
    <property type="component" value="Unassembled WGS sequence"/>
</dbReference>
<evidence type="ECO:0000313" key="9">
    <source>
        <dbReference type="Proteomes" id="UP001175000"/>
    </source>
</evidence>
<comment type="caution">
    <text evidence="8">The sequence shown here is derived from an EMBL/GenBank/DDBJ whole genome shotgun (WGS) entry which is preliminary data.</text>
</comment>
<dbReference type="Pfam" id="PF07690">
    <property type="entry name" value="MFS_1"/>
    <property type="match status" value="1"/>
</dbReference>
<feature type="transmembrane region" description="Helical" evidence="6">
    <location>
        <begin position="102"/>
        <end position="120"/>
    </location>
</feature>
<feature type="compositionally biased region" description="Basic and acidic residues" evidence="5">
    <location>
        <begin position="7"/>
        <end position="20"/>
    </location>
</feature>
<keyword evidence="9" id="KW-1185">Reference proteome</keyword>